<comment type="caution">
    <text evidence="11">The sequence shown here is derived from an EMBL/GenBank/DDBJ whole genome shotgun (WGS) entry which is preliminary data.</text>
</comment>
<dbReference type="Pfam" id="PF02530">
    <property type="entry name" value="Porin_2"/>
    <property type="match status" value="1"/>
</dbReference>
<dbReference type="SUPFAM" id="SSF56935">
    <property type="entry name" value="Porins"/>
    <property type="match status" value="1"/>
</dbReference>
<evidence type="ECO:0000256" key="7">
    <source>
        <dbReference type="ARBA" id="ARBA00023114"/>
    </source>
</evidence>
<feature type="chain" id="PRO_5045008093" description="Porin" evidence="10">
    <location>
        <begin position="22"/>
        <end position="371"/>
    </location>
</feature>
<comment type="subcellular location">
    <subcellularLocation>
        <location evidence="10">Cell outer membrane</location>
        <topology evidence="10">Multi-pass membrane protein</topology>
    </subcellularLocation>
</comment>
<evidence type="ECO:0000256" key="4">
    <source>
        <dbReference type="ARBA" id="ARBA00022692"/>
    </source>
</evidence>
<keyword evidence="6 10" id="KW-0406">Ion transport</keyword>
<evidence type="ECO:0000313" key="12">
    <source>
        <dbReference type="Proteomes" id="UP001559025"/>
    </source>
</evidence>
<evidence type="ECO:0000256" key="5">
    <source>
        <dbReference type="ARBA" id="ARBA00022729"/>
    </source>
</evidence>
<evidence type="ECO:0000256" key="6">
    <source>
        <dbReference type="ARBA" id="ARBA00023065"/>
    </source>
</evidence>
<organism evidence="11 12">
    <name type="scientific">Neoaquamicrobium sediminum</name>
    <dbReference type="NCBI Taxonomy" id="1849104"/>
    <lineage>
        <taxon>Bacteria</taxon>
        <taxon>Pseudomonadati</taxon>
        <taxon>Pseudomonadota</taxon>
        <taxon>Alphaproteobacteria</taxon>
        <taxon>Hyphomicrobiales</taxon>
        <taxon>Phyllobacteriaceae</taxon>
        <taxon>Neoaquamicrobium</taxon>
    </lineage>
</organism>
<dbReference type="EMBL" id="JAZHFV010000008">
    <property type="protein sequence ID" value="MEX4010026.1"/>
    <property type="molecule type" value="Genomic_DNA"/>
</dbReference>
<protein>
    <recommendedName>
        <fullName evidence="10">Porin</fullName>
    </recommendedName>
</protein>
<comment type="function">
    <text evidence="10">Forms passive diffusion pores that allow small molecular weight hydrophilic materials across the outer membrane.</text>
</comment>
<keyword evidence="9 10" id="KW-0998">Cell outer membrane</keyword>
<evidence type="ECO:0000256" key="1">
    <source>
        <dbReference type="ARBA" id="ARBA00009521"/>
    </source>
</evidence>
<keyword evidence="2 10" id="KW-0813">Transport</keyword>
<keyword evidence="12" id="KW-1185">Reference proteome</keyword>
<name>A0ABV3WZA7_9HYPH</name>
<keyword evidence="3 10" id="KW-1134">Transmembrane beta strand</keyword>
<keyword evidence="5 10" id="KW-0732">Signal</keyword>
<comment type="domain">
    <text evidence="10">Consists of 16-stranded beta-barrel sheets, with large surface-exposed loops, that form a transmembrane pore at the center of each barrel. The pore is partially ocluded by a peptide loop that folds into the pore lumen.</text>
</comment>
<accession>A0ABV3WZA7</accession>
<evidence type="ECO:0000256" key="8">
    <source>
        <dbReference type="ARBA" id="ARBA00023136"/>
    </source>
</evidence>
<keyword evidence="8 10" id="KW-0472">Membrane</keyword>
<proteinExistence type="inferred from homology"/>
<comment type="similarity">
    <text evidence="1 10">Belongs to the alphaproteobacteria porin family.</text>
</comment>
<evidence type="ECO:0000313" key="11">
    <source>
        <dbReference type="EMBL" id="MEX4010026.1"/>
    </source>
</evidence>
<feature type="signal peptide" evidence="10">
    <location>
        <begin position="1"/>
        <end position="21"/>
    </location>
</feature>
<reference evidence="11 12" key="1">
    <citation type="submission" date="2024-01" db="EMBL/GenBank/DDBJ databases">
        <title>New evidence supports the origin of RcGTA from prophage.</title>
        <authorList>
            <person name="Xu Y."/>
            <person name="Liu B."/>
            <person name="Chen F."/>
        </authorList>
    </citation>
    <scope>NUCLEOTIDE SEQUENCE [LARGE SCALE GENOMIC DNA]</scope>
    <source>
        <strain evidence="11 12">CBW1107-2</strain>
    </source>
</reference>
<sequence>MNTKLMLSSVAALMGASQAYAADPTVYAVPEPEPLEYVRICDTYGAGFFYIPGTETCLSIGGYVYYQIGAESRGPGDTPPLTFHPGGELTDGWYKTVRTRVNFDARSQTDWGTLRSYVRVEANWDGTNGLGGGSDGPAYIDQAYLELGGLRMGYTESAWTSTQAGGVSNYPGTHSWAGLGYGYMQRAQLSYTHTFGSGYFATLSLEDDALAGNGYIPDAVAKVGVNQGWGGAWAQFGYDEDFLGSDGYAAKVGLQWNLPNATGSSVRVVGSYASNANDYSRGQFDKISAEWSALASYKHQFTSNLSASVGAHYYRNLHAGLVTTNLDAYAAELSTVWTPVTNFEVRNELAYSKIDGLGGTVSGFMRFTRYF</sequence>
<gene>
    <name evidence="11" type="ORF">V1479_22160</name>
</gene>
<evidence type="ECO:0000256" key="9">
    <source>
        <dbReference type="ARBA" id="ARBA00023237"/>
    </source>
</evidence>
<dbReference type="RefSeq" id="WP_173194297.1">
    <property type="nucleotide sequence ID" value="NZ_JABETK010000003.1"/>
</dbReference>
<keyword evidence="7 10" id="KW-0626">Porin</keyword>
<evidence type="ECO:0000256" key="3">
    <source>
        <dbReference type="ARBA" id="ARBA00022452"/>
    </source>
</evidence>
<dbReference type="InterPro" id="IPR003684">
    <property type="entry name" value="Porin_alphabac"/>
</dbReference>
<keyword evidence="4 10" id="KW-0812">Transmembrane</keyword>
<evidence type="ECO:0000256" key="2">
    <source>
        <dbReference type="ARBA" id="ARBA00022448"/>
    </source>
</evidence>
<evidence type="ECO:0000256" key="10">
    <source>
        <dbReference type="RuleBase" id="RU364005"/>
    </source>
</evidence>
<dbReference type="Proteomes" id="UP001559025">
    <property type="component" value="Unassembled WGS sequence"/>
</dbReference>